<dbReference type="Proteomes" id="UP001281147">
    <property type="component" value="Unassembled WGS sequence"/>
</dbReference>
<dbReference type="EMBL" id="JAUTXU010000021">
    <property type="protein sequence ID" value="KAK3720679.1"/>
    <property type="molecule type" value="Genomic_DNA"/>
</dbReference>
<proteinExistence type="predicted"/>
<name>A0ACC3NPX9_9PEZI</name>
<reference evidence="1" key="1">
    <citation type="submission" date="2023-07" db="EMBL/GenBank/DDBJ databases">
        <title>Black Yeasts Isolated from many extreme environments.</title>
        <authorList>
            <person name="Coleine C."/>
            <person name="Stajich J.E."/>
            <person name="Selbmann L."/>
        </authorList>
    </citation>
    <scope>NUCLEOTIDE SEQUENCE</scope>
    <source>
        <strain evidence="1">CCFEE 5714</strain>
    </source>
</reference>
<comment type="caution">
    <text evidence="1">The sequence shown here is derived from an EMBL/GenBank/DDBJ whole genome shotgun (WGS) entry which is preliminary data.</text>
</comment>
<evidence type="ECO:0000313" key="1">
    <source>
        <dbReference type="EMBL" id="KAK3720679.1"/>
    </source>
</evidence>
<sequence>MAPKYELNPDRKYSVAVVGGGIGGLCTTIGLLHQGVPVEIYEGPNSARAMKLIDPAIHEGFLNCATNNAWSDRQNFWFSFRNGQDTNNKFGTRFFDLWCETGQSSVHRARFLDELVALVPNELSHFGKKLVNAEDKGDHVVLHFEDGTKAKHSAVIGCDGVKSRLREVVLGRDHPAAKPVFSGKYAYRGLTPMEDAAALMGDELARNSQMYFGHGGHILTFPIEKGKTMNVVAFSTKEDGKWDDDVWVVPMNKEAMFKDFTGWTDSVQKCLSMMQKPDIWALFDHPPAPTYTKGRICILGDAAHAGTPHNGAGAGQAIEDALCMSRLMRLVYDGVDIPRAFAAFDRVRRPRSQRQVQMARDSGWLYDLQLPGYMDDWDKIKQMLEEKQNWIWNHDLEAENKEAERVFNEETSKL</sequence>
<accession>A0ACC3NPX9</accession>
<evidence type="ECO:0000313" key="2">
    <source>
        <dbReference type="Proteomes" id="UP001281147"/>
    </source>
</evidence>
<protein>
    <submittedName>
        <fullName evidence="1">Uncharacterized protein</fullName>
    </submittedName>
</protein>
<keyword evidence="2" id="KW-1185">Reference proteome</keyword>
<gene>
    <name evidence="1" type="ORF">LTR37_003729</name>
</gene>
<organism evidence="1 2">
    <name type="scientific">Vermiconidia calcicola</name>
    <dbReference type="NCBI Taxonomy" id="1690605"/>
    <lineage>
        <taxon>Eukaryota</taxon>
        <taxon>Fungi</taxon>
        <taxon>Dikarya</taxon>
        <taxon>Ascomycota</taxon>
        <taxon>Pezizomycotina</taxon>
        <taxon>Dothideomycetes</taxon>
        <taxon>Dothideomycetidae</taxon>
        <taxon>Mycosphaerellales</taxon>
        <taxon>Extremaceae</taxon>
        <taxon>Vermiconidia</taxon>
    </lineage>
</organism>